<evidence type="ECO:0000256" key="22">
    <source>
        <dbReference type="RuleBase" id="RU367041"/>
    </source>
</evidence>
<evidence type="ECO:0000256" key="5">
    <source>
        <dbReference type="ARBA" id="ARBA00022705"/>
    </source>
</evidence>
<keyword evidence="19 22" id="KW-0539">Nucleus</keyword>
<evidence type="ECO:0000256" key="3">
    <source>
        <dbReference type="ARBA" id="ARBA00007913"/>
    </source>
</evidence>
<feature type="region of interest" description="Disordered" evidence="23">
    <location>
        <begin position="401"/>
        <end position="424"/>
    </location>
</feature>
<name>A0AAX6MVZ5_9PEZI</name>
<dbReference type="FunFam" id="3.90.320.10:FF:000001">
    <property type="entry name" value="DNA replication helicase Dna2"/>
    <property type="match status" value="1"/>
</dbReference>
<evidence type="ECO:0000256" key="19">
    <source>
        <dbReference type="ARBA" id="ARBA00023242"/>
    </source>
</evidence>
<dbReference type="Pfam" id="PF13087">
    <property type="entry name" value="AAA_12"/>
    <property type="match status" value="1"/>
</dbReference>
<evidence type="ECO:0000256" key="21">
    <source>
        <dbReference type="ARBA" id="ARBA00047995"/>
    </source>
</evidence>
<accession>A0AAX6MVZ5</accession>
<dbReference type="GO" id="GO:0005634">
    <property type="term" value="C:nucleus"/>
    <property type="evidence" value="ECO:0007669"/>
    <property type="project" value="UniProtKB-SubCell"/>
</dbReference>
<feature type="domain" description="DNA replication factor Dna2 N-terminal" evidence="25">
    <location>
        <begin position="541"/>
        <end position="742"/>
    </location>
</feature>
<dbReference type="InterPro" id="IPR041679">
    <property type="entry name" value="DNA2/NAM7-like_C"/>
</dbReference>
<dbReference type="GO" id="GO:0017116">
    <property type="term" value="F:single-stranded DNA helicase activity"/>
    <property type="evidence" value="ECO:0007669"/>
    <property type="project" value="UniProtKB-UniRule"/>
</dbReference>
<keyword evidence="17" id="KW-0496">Mitochondrion</keyword>
<keyword evidence="20 22" id="KW-0511">Multifunctional enzyme</keyword>
<feature type="compositionally biased region" description="Basic and acidic residues" evidence="23">
    <location>
        <begin position="263"/>
        <end position="279"/>
    </location>
</feature>
<feature type="compositionally biased region" description="Polar residues" evidence="23">
    <location>
        <begin position="1"/>
        <end position="41"/>
    </location>
</feature>
<keyword evidence="15 22" id="KW-0411">Iron-sulfur</keyword>
<dbReference type="Gene3D" id="3.40.50.300">
    <property type="entry name" value="P-loop containing nucleotide triphosphate hydrolases"/>
    <property type="match status" value="3"/>
</dbReference>
<keyword evidence="9" id="KW-0255">Endonuclease</keyword>
<feature type="compositionally biased region" description="Basic and acidic residues" evidence="23">
    <location>
        <begin position="68"/>
        <end position="96"/>
    </location>
</feature>
<dbReference type="InterPro" id="IPR027417">
    <property type="entry name" value="P-loop_NTPase"/>
</dbReference>
<reference evidence="29 30" key="1">
    <citation type="journal article" date="2024" name="Front Chem Biol">
        <title>Unveiling the potential of Daldinia eschscholtzii MFLUCC 19-0629 through bioactivity and bioinformatics studies for enhanced sustainable agriculture production.</title>
        <authorList>
            <person name="Brooks S."/>
            <person name="Weaver J.A."/>
            <person name="Klomchit A."/>
            <person name="Alharthi S.A."/>
            <person name="Onlamun T."/>
            <person name="Nurani R."/>
            <person name="Vong T.K."/>
            <person name="Alberti F."/>
            <person name="Greco C."/>
        </authorList>
    </citation>
    <scope>NUCLEOTIDE SEQUENCE [LARGE SCALE GENOMIC DNA]</scope>
    <source>
        <strain evidence="29">MFLUCC 19-0629</strain>
    </source>
</reference>
<keyword evidence="13 22" id="KW-0067">ATP-binding</keyword>
<comment type="subcellular location">
    <subcellularLocation>
        <location evidence="2">Mitochondrion</location>
    </subcellularLocation>
    <subcellularLocation>
        <location evidence="22">Nucleus</location>
    </subcellularLocation>
    <subcellularLocation>
        <location evidence="22">Chromosome</location>
    </subcellularLocation>
</comment>
<sequence length="1649" mass="183786">MPLQKSFSEQNNSSKTRQQWSKTRSYSTVSHSTATRVTRNPISKPLQPISEVTKNKLNAFKRSNPSKPNDHEAGASTVRDEVTSDLDDASKIKVEETDNLPAPKESVTPTSNRLAWQDLVGTTEAEKEEEGSPNEKIGWDTKEDIQHRLKLSPVMPGKRGKKRARSSSPVSSPASHSKPRIPAINVQKLSRALKSPHADPALELWDRFSQNGSTTIAPLGGMNSTLAQIMVSSSPRPTRVAAEGGLRRAISCGENWPKRRRVERTEAARPAELNVEKSPSRSSKSSMVNALLQSVTGELNRSKAIQAHQVVQESPSRKKKSSQLAAQVPSSPTRRVSSRPSPIFASKTTPTTENSGLDETLLGNSSDYGDDDFDDDTLMELGASIGQSREEPVKELAVPLADTGQDQNQQPDRKSESFDDDEFNDIDDDIFSAAEDLITKIDETHTPSQPRVAAPQKNPLLISDDFTEDIYGDDFGGDFDFDAAEMAATQSVSKQMDGSLPVANKPKTIQRYLVTKVLQSQYVDEYGRESIEKILFVQVDRSNIMKTVHLRGDWVDTPASPKSYVHILGQFEPTGQCIIDNSQNILILHPDQLISATVVADSFTCMRRAVLQDRVKATSDKTPPLVYGTLLHEIFQEALMSNKWTTQFLDSVICNITEKHVEDLYTIKVSISDAREHLRSKMPELRGWASAFVTRFPKPDAVVQGRKGDKANMCITKLLDVEEHVWSPMYGLKGNIDATVQVTMKDGSQRRTLTVPFEVKTGHNATSNHQAQTSLYNLLLSDRYDVEIAYGILYYMETSQTIRIPTIRNELRHMIMQRNQLACYVRERSVQLPPMKRSTNTCDKCYAKVSCFIYHKLADGGDHETSGMKAKFDEVVRHLTPKHQDFFLKWEDLLTKEEKESQKLRRELWTMVSTEREKLGRCFANVIIEEGSAIEDINNPRINRFRYTFIKESPPSGFSFLDSQLVVGEPIVISDEQGHFALAIGYVTSVRKQKISVAVDRRLHNARVRQPGFDESNNQVFASIMDVAPEGATPAQSQGKVKSAPVKYRLDKDEFSSGMATVRNNLVQIMADGVFGSRQIRRLVVDLAPPTFKASTTQYTVADQASLNIDQKRAIEKVMSANDYALVLGMPGTGKTTTIAHIIRALVSQGKSVLLTSYTHSAVDNILLKLKDDKMPVLRLGAPAKVHPDVQDFAILAGQPMTSFEEIRSAWHETPIVATTCLGVNHPVFNERTFDYCIVDEASQITLPICLGPIRMARTFVLVGDHNQLPPLVQNEEARVGGLDVSLFKLLSDTHPDSVVNLEHQYRMCEDIMTLSNTLIYEGRLKCGTEELRHQKLDVPWIENLRYKHYNADTIMCPNTPRSFCTSWTNDSCWLRNLVDPEARVRFINTDLLPSSREEAKGNRIVNPTEARVVVQLVDALLATGIPPAEIGVMTHYRSQLSLLKHGLRAHGNSIELHTADRFQGRDKEVVILSLVRSNEASNIGDLLKDWRRINVAFTRAKTKLLVVGSRDTLKGAGDQEMLSRFISLMEGRNWVYDLPADALESHFFDESGAGTQITATGGGGGVVDLTSPPKKQQQQQQQQQRSPPAKKVPKKGIVSGGGGGVGEKENQYQRPENGAKRGKITERALLRGNLITRDIFNDITDGQF</sequence>
<dbReference type="PANTHER" id="PTHR10887">
    <property type="entry name" value="DNA2/NAM7 HELICASE FAMILY"/>
    <property type="match status" value="1"/>
</dbReference>
<evidence type="ECO:0000256" key="18">
    <source>
        <dbReference type="ARBA" id="ARBA00023204"/>
    </source>
</evidence>
<dbReference type="Pfam" id="PF13086">
    <property type="entry name" value="AAA_11"/>
    <property type="match status" value="2"/>
</dbReference>
<dbReference type="InterPro" id="IPR045055">
    <property type="entry name" value="DNA2/NAM7-like"/>
</dbReference>
<evidence type="ECO:0000256" key="1">
    <source>
        <dbReference type="ARBA" id="ARBA00001966"/>
    </source>
</evidence>
<keyword evidence="14 22" id="KW-0408">Iron</keyword>
<feature type="compositionally biased region" description="Acidic residues" evidence="23">
    <location>
        <begin position="368"/>
        <end position="377"/>
    </location>
</feature>
<comment type="catalytic activity">
    <reaction evidence="21 22">
        <text>ATP + H2O = ADP + phosphate + H(+)</text>
        <dbReference type="Rhea" id="RHEA:13065"/>
        <dbReference type="ChEBI" id="CHEBI:15377"/>
        <dbReference type="ChEBI" id="CHEBI:15378"/>
        <dbReference type="ChEBI" id="CHEBI:30616"/>
        <dbReference type="ChEBI" id="CHEBI:43474"/>
        <dbReference type="ChEBI" id="CHEBI:456216"/>
        <dbReference type="EC" id="3.6.4.12"/>
    </reaction>
</comment>
<feature type="domain" description="DUF83" evidence="24">
    <location>
        <begin position="750"/>
        <end position="853"/>
    </location>
</feature>
<dbReference type="GO" id="GO:0005524">
    <property type="term" value="F:ATP binding"/>
    <property type="evidence" value="ECO:0007669"/>
    <property type="project" value="UniProtKB-UniRule"/>
</dbReference>
<keyword evidence="7 22" id="KW-0479">Metal-binding</keyword>
<dbReference type="EC" id="3.1.-.-" evidence="22"/>
<evidence type="ECO:0000256" key="9">
    <source>
        <dbReference type="ARBA" id="ARBA00022759"/>
    </source>
</evidence>
<comment type="function">
    <text evidence="22">Key enzyme involved in DNA replication and DNA repair. Involved in Okazaki fragments processing by cleaving long flaps that escape FEN1: flaps that are longer than 27 nucleotides are coated by replication protein A complex (RPA), leading to recruit DNA2 which cleaves the flap until it is too short to bind RPA and becomes a substrate for FEN1. Also involved in 5'-end resection of DNA during double-strand break (DSB) repair by mediating the cleavage of 5'-ssDNA.</text>
</comment>
<dbReference type="GO" id="GO:0051539">
    <property type="term" value="F:4 iron, 4 sulfur cluster binding"/>
    <property type="evidence" value="ECO:0007669"/>
    <property type="project" value="UniProtKB-UniRule"/>
</dbReference>
<feature type="region of interest" description="Disordered" evidence="23">
    <location>
        <begin position="261"/>
        <end position="287"/>
    </location>
</feature>
<keyword evidence="18 22" id="KW-0234">DNA repair</keyword>
<dbReference type="GO" id="GO:0005739">
    <property type="term" value="C:mitochondrion"/>
    <property type="evidence" value="ECO:0007669"/>
    <property type="project" value="UniProtKB-SubCell"/>
</dbReference>
<dbReference type="InterPro" id="IPR047187">
    <property type="entry name" value="SF1_C_Upf1"/>
</dbReference>
<dbReference type="FunFam" id="3.40.50.300:FF:001170">
    <property type="entry name" value="DNA replication helicase Dna2"/>
    <property type="match status" value="1"/>
</dbReference>
<feature type="compositionally biased region" description="Basic and acidic residues" evidence="23">
    <location>
        <begin position="137"/>
        <end position="147"/>
    </location>
</feature>
<keyword evidence="10 22" id="KW-0227">DNA damage</keyword>
<keyword evidence="30" id="KW-1185">Reference proteome</keyword>
<dbReference type="GO" id="GO:0017108">
    <property type="term" value="F:5'-flap endonuclease activity"/>
    <property type="evidence" value="ECO:0007669"/>
    <property type="project" value="UniProtKB-UniRule"/>
</dbReference>
<gene>
    <name evidence="29" type="ORF">Daesc_001882</name>
</gene>
<evidence type="ECO:0000256" key="6">
    <source>
        <dbReference type="ARBA" id="ARBA00022722"/>
    </source>
</evidence>
<evidence type="ECO:0000259" key="25">
    <source>
        <dbReference type="Pfam" id="PF08696"/>
    </source>
</evidence>
<evidence type="ECO:0000259" key="28">
    <source>
        <dbReference type="Pfam" id="PF21123"/>
    </source>
</evidence>
<evidence type="ECO:0000256" key="17">
    <source>
        <dbReference type="ARBA" id="ARBA00023128"/>
    </source>
</evidence>
<dbReference type="CDD" id="cd22318">
    <property type="entry name" value="DNA2_N-like"/>
    <property type="match status" value="1"/>
</dbReference>
<dbReference type="FunFam" id="3.40.50.300:FF:000789">
    <property type="entry name" value="DNA replication ATP-dependent helicase/nuclease DNA2"/>
    <property type="match status" value="1"/>
</dbReference>
<evidence type="ECO:0000256" key="8">
    <source>
        <dbReference type="ARBA" id="ARBA00022741"/>
    </source>
</evidence>
<dbReference type="EMBL" id="JBANMG010000002">
    <property type="protein sequence ID" value="KAK6956603.1"/>
    <property type="molecule type" value="Genomic_DNA"/>
</dbReference>
<dbReference type="GO" id="GO:0046872">
    <property type="term" value="F:metal ion binding"/>
    <property type="evidence" value="ECO:0007669"/>
    <property type="project" value="UniProtKB-UniRule"/>
</dbReference>
<feature type="compositionally biased region" description="Low complexity" evidence="23">
    <location>
        <begin position="166"/>
        <end position="176"/>
    </location>
</feature>
<dbReference type="PANTHER" id="PTHR10887:SF433">
    <property type="entry name" value="DNA REPLICATION ATP-DEPENDENT HELICASE_NUCLEASE DNA2"/>
    <property type="match status" value="1"/>
</dbReference>
<dbReference type="InterPro" id="IPR022765">
    <property type="entry name" value="Dna2/Cas4_DUF83"/>
</dbReference>
<feature type="domain" description="DNA2/NAM7 helicase helicase" evidence="26">
    <location>
        <begin position="1107"/>
        <end position="1194"/>
    </location>
</feature>
<dbReference type="InterPro" id="IPR041677">
    <property type="entry name" value="DNA2/NAM7_AAA_11"/>
</dbReference>
<evidence type="ECO:0000256" key="7">
    <source>
        <dbReference type="ARBA" id="ARBA00022723"/>
    </source>
</evidence>
<dbReference type="InterPro" id="IPR011604">
    <property type="entry name" value="PDDEXK-like_dom_sf"/>
</dbReference>
<protein>
    <recommendedName>
        <fullName evidence="22">DNA replication ATP-dependent helicase/nuclease</fullName>
        <ecNumber evidence="22">3.1.-.-</ecNumber>
        <ecNumber evidence="22">3.6.4.12</ecNumber>
    </recommendedName>
</protein>
<dbReference type="InterPro" id="IPR026851">
    <property type="entry name" value="Dna2/JHS1_DEXXQ-box"/>
</dbReference>
<evidence type="ECO:0000256" key="20">
    <source>
        <dbReference type="ARBA" id="ARBA00023268"/>
    </source>
</evidence>
<dbReference type="GO" id="GO:0071932">
    <property type="term" value="P:replication fork reversal"/>
    <property type="evidence" value="ECO:0007669"/>
    <property type="project" value="TreeGrafter"/>
</dbReference>
<dbReference type="SUPFAM" id="SSF52540">
    <property type="entry name" value="P-loop containing nucleoside triphosphate hydrolases"/>
    <property type="match status" value="1"/>
</dbReference>
<keyword evidence="8 22" id="KW-0547">Nucleotide-binding</keyword>
<feature type="compositionally biased region" description="Polar residues" evidence="23">
    <location>
        <begin position="346"/>
        <end position="366"/>
    </location>
</feature>
<evidence type="ECO:0000313" key="30">
    <source>
        <dbReference type="Proteomes" id="UP001369815"/>
    </source>
</evidence>
<evidence type="ECO:0000256" key="14">
    <source>
        <dbReference type="ARBA" id="ARBA00023004"/>
    </source>
</evidence>
<dbReference type="InterPro" id="IPR014808">
    <property type="entry name" value="DNA_replication_fac_Dna2_N"/>
</dbReference>
<feature type="domain" description="DNA2/NAM7 helicase-like C-terminal" evidence="27">
    <location>
        <begin position="1283"/>
        <end position="1511"/>
    </location>
</feature>
<feature type="compositionally biased region" description="Low complexity" evidence="23">
    <location>
        <begin position="328"/>
        <end position="342"/>
    </location>
</feature>
<dbReference type="GO" id="GO:0006281">
    <property type="term" value="P:DNA repair"/>
    <property type="evidence" value="ECO:0007669"/>
    <property type="project" value="UniProtKB-KW"/>
</dbReference>
<evidence type="ECO:0000256" key="2">
    <source>
        <dbReference type="ARBA" id="ARBA00004173"/>
    </source>
</evidence>
<feature type="domain" description="DNA2/NAM7 helicase helicase" evidence="26">
    <location>
        <begin position="1208"/>
        <end position="1275"/>
    </location>
</feature>
<feature type="region of interest" description="Disordered" evidence="23">
    <location>
        <begin position="1560"/>
        <end position="1625"/>
    </location>
</feature>
<dbReference type="GO" id="GO:0003677">
    <property type="term" value="F:DNA binding"/>
    <property type="evidence" value="ECO:0007669"/>
    <property type="project" value="UniProtKB-UniRule"/>
</dbReference>
<dbReference type="EC" id="3.6.4.12" evidence="22"/>
<dbReference type="Pfam" id="PF21123">
    <property type="entry name" value="Dna2_Rift"/>
    <property type="match status" value="1"/>
</dbReference>
<evidence type="ECO:0000256" key="10">
    <source>
        <dbReference type="ARBA" id="ARBA00022763"/>
    </source>
</evidence>
<dbReference type="Proteomes" id="UP001369815">
    <property type="component" value="Unassembled WGS sequence"/>
</dbReference>
<evidence type="ECO:0000256" key="23">
    <source>
        <dbReference type="SAM" id="MobiDB-lite"/>
    </source>
</evidence>
<evidence type="ECO:0000256" key="13">
    <source>
        <dbReference type="ARBA" id="ARBA00022840"/>
    </source>
</evidence>
<feature type="compositionally biased region" description="Basic and acidic residues" evidence="23">
    <location>
        <begin position="1607"/>
        <end position="1625"/>
    </location>
</feature>
<evidence type="ECO:0000256" key="12">
    <source>
        <dbReference type="ARBA" id="ARBA00022806"/>
    </source>
</evidence>
<dbReference type="InterPro" id="IPR048459">
    <property type="entry name" value="DNA2_Rift"/>
</dbReference>
<feature type="region of interest" description="Disordered" evidence="23">
    <location>
        <begin position="306"/>
        <end position="377"/>
    </location>
</feature>
<feature type="region of interest" description="Disordered" evidence="23">
    <location>
        <begin position="1"/>
        <end position="185"/>
    </location>
</feature>
<dbReference type="GO" id="GO:0005694">
    <property type="term" value="C:chromosome"/>
    <property type="evidence" value="ECO:0007669"/>
    <property type="project" value="UniProtKB-SubCell"/>
</dbReference>
<comment type="cofactor">
    <cofactor evidence="1">
        <name>[4Fe-4S] cluster</name>
        <dbReference type="ChEBI" id="CHEBI:49883"/>
    </cofactor>
</comment>
<dbReference type="GO" id="GO:0033567">
    <property type="term" value="P:DNA replication, Okazaki fragment processing"/>
    <property type="evidence" value="ECO:0007669"/>
    <property type="project" value="UniProtKB-UniRule"/>
</dbReference>
<dbReference type="CDD" id="cd18041">
    <property type="entry name" value="DEXXQc_DNA2"/>
    <property type="match status" value="1"/>
</dbReference>
<keyword evidence="6 22" id="KW-0540">Nuclease</keyword>
<evidence type="ECO:0000259" key="24">
    <source>
        <dbReference type="Pfam" id="PF01930"/>
    </source>
</evidence>
<evidence type="ECO:0000256" key="16">
    <source>
        <dbReference type="ARBA" id="ARBA00023125"/>
    </source>
</evidence>
<evidence type="ECO:0000256" key="4">
    <source>
        <dbReference type="ARBA" id="ARBA00022485"/>
    </source>
</evidence>
<evidence type="ECO:0000313" key="29">
    <source>
        <dbReference type="EMBL" id="KAK6956603.1"/>
    </source>
</evidence>
<comment type="similarity">
    <text evidence="3 22">Belongs to the DNA2/NAM7 helicase family.</text>
</comment>
<evidence type="ECO:0000256" key="15">
    <source>
        <dbReference type="ARBA" id="ARBA00023014"/>
    </source>
</evidence>
<keyword evidence="16 22" id="KW-0238">DNA-binding</keyword>
<organism evidence="29 30">
    <name type="scientific">Daldinia eschscholtzii</name>
    <dbReference type="NCBI Taxonomy" id="292717"/>
    <lineage>
        <taxon>Eukaryota</taxon>
        <taxon>Fungi</taxon>
        <taxon>Dikarya</taxon>
        <taxon>Ascomycota</taxon>
        <taxon>Pezizomycotina</taxon>
        <taxon>Sordariomycetes</taxon>
        <taxon>Xylariomycetidae</taxon>
        <taxon>Xylariales</taxon>
        <taxon>Hypoxylaceae</taxon>
        <taxon>Daldinia</taxon>
    </lineage>
</organism>
<keyword evidence="4 22" id="KW-0004">4Fe-4S</keyword>
<proteinExistence type="inferred from homology"/>
<dbReference type="Pfam" id="PF01930">
    <property type="entry name" value="Cas_Cas4"/>
    <property type="match status" value="1"/>
</dbReference>
<dbReference type="Pfam" id="PF08696">
    <property type="entry name" value="Dna2"/>
    <property type="match status" value="1"/>
</dbReference>
<evidence type="ECO:0000259" key="27">
    <source>
        <dbReference type="Pfam" id="PF13087"/>
    </source>
</evidence>
<keyword evidence="22" id="KW-0158">Chromosome</keyword>
<keyword evidence="12 22" id="KW-0347">Helicase</keyword>
<feature type="domain" description="DNA2 rift barrel" evidence="28">
    <location>
        <begin position="914"/>
        <end position="1005"/>
    </location>
</feature>
<dbReference type="Gene3D" id="3.90.320.10">
    <property type="match status" value="1"/>
</dbReference>
<evidence type="ECO:0000256" key="11">
    <source>
        <dbReference type="ARBA" id="ARBA00022801"/>
    </source>
</evidence>
<dbReference type="CDD" id="cd18808">
    <property type="entry name" value="SF1_C_Upf1"/>
    <property type="match status" value="1"/>
</dbReference>
<feature type="compositionally biased region" description="Polar residues" evidence="23">
    <location>
        <begin position="50"/>
        <end position="67"/>
    </location>
</feature>
<keyword evidence="5 22" id="KW-0235">DNA replication</keyword>
<evidence type="ECO:0000259" key="26">
    <source>
        <dbReference type="Pfam" id="PF13086"/>
    </source>
</evidence>
<comment type="caution">
    <text evidence="29">The sequence shown here is derived from an EMBL/GenBank/DDBJ whole genome shotgun (WGS) entry which is preliminary data.</text>
</comment>
<keyword evidence="11 22" id="KW-0378">Hydrolase</keyword>